<gene>
    <name evidence="6" type="ORF">KPL37_01010</name>
</gene>
<proteinExistence type="inferred from homology"/>
<protein>
    <submittedName>
        <fullName evidence="6">Polyprenyl synthetase family protein</fullName>
    </submittedName>
</protein>
<dbReference type="RefSeq" id="WP_216145367.1">
    <property type="nucleotide sequence ID" value="NZ_JAHLDV010000002.1"/>
</dbReference>
<comment type="caution">
    <text evidence="6">The sequence shown here is derived from an EMBL/GenBank/DDBJ whole genome shotgun (WGS) entry which is preliminary data.</text>
</comment>
<evidence type="ECO:0000256" key="2">
    <source>
        <dbReference type="ARBA" id="ARBA00006706"/>
    </source>
</evidence>
<organism evidence="6 7">
    <name type="scientific">Clostridium frigoris</name>
    <dbReference type="NCBI Taxonomy" id="205327"/>
    <lineage>
        <taxon>Bacteria</taxon>
        <taxon>Bacillati</taxon>
        <taxon>Bacillota</taxon>
        <taxon>Clostridia</taxon>
        <taxon>Eubacteriales</taxon>
        <taxon>Clostridiaceae</taxon>
        <taxon>Clostridium</taxon>
    </lineage>
</organism>
<keyword evidence="4" id="KW-0479">Metal-binding</keyword>
<evidence type="ECO:0000256" key="4">
    <source>
        <dbReference type="ARBA" id="ARBA00022723"/>
    </source>
</evidence>
<dbReference type="PROSITE" id="PS00723">
    <property type="entry name" value="POLYPRENYL_SYNTHASE_1"/>
    <property type="match status" value="1"/>
</dbReference>
<dbReference type="PANTHER" id="PTHR12001">
    <property type="entry name" value="GERANYLGERANYL PYROPHOSPHATE SYNTHASE"/>
    <property type="match status" value="1"/>
</dbReference>
<comment type="cofactor">
    <cofactor evidence="1">
        <name>Mg(2+)</name>
        <dbReference type="ChEBI" id="CHEBI:18420"/>
    </cofactor>
</comment>
<comment type="similarity">
    <text evidence="2">Belongs to the FPP/GGPP synthase family.</text>
</comment>
<dbReference type="EMBL" id="JAHLDV010000002">
    <property type="protein sequence ID" value="MBU3158353.1"/>
    <property type="molecule type" value="Genomic_DNA"/>
</dbReference>
<name>A0ABS6BR86_9CLOT</name>
<accession>A0ABS6BR86</accession>
<reference evidence="6 7" key="1">
    <citation type="submission" date="2021-06" db="EMBL/GenBank/DDBJ databases">
        <title>Clostridia strains as spoilage organisms.</title>
        <authorList>
            <person name="Wambui J."/>
            <person name="Stephan R."/>
            <person name="Stevens M.J.A."/>
        </authorList>
    </citation>
    <scope>NUCLEOTIDE SEQUENCE [LARGE SCALE GENOMIC DNA]</scope>
    <source>
        <strain evidence="6 7">DSM 14204</strain>
    </source>
</reference>
<dbReference type="SFLD" id="SFLDS00005">
    <property type="entry name" value="Isoprenoid_Synthase_Type_I"/>
    <property type="match status" value="1"/>
</dbReference>
<keyword evidence="3" id="KW-0808">Transferase</keyword>
<dbReference type="CDD" id="cd00685">
    <property type="entry name" value="Trans_IPPS_HT"/>
    <property type="match status" value="1"/>
</dbReference>
<keyword evidence="7" id="KW-1185">Reference proteome</keyword>
<dbReference type="Proteomes" id="UP000776252">
    <property type="component" value="Unassembled WGS sequence"/>
</dbReference>
<dbReference type="InterPro" id="IPR000092">
    <property type="entry name" value="Polyprenyl_synt"/>
</dbReference>
<dbReference type="Pfam" id="PF00348">
    <property type="entry name" value="polyprenyl_synt"/>
    <property type="match status" value="1"/>
</dbReference>
<evidence type="ECO:0000256" key="5">
    <source>
        <dbReference type="ARBA" id="ARBA00022842"/>
    </source>
</evidence>
<dbReference type="InterPro" id="IPR033749">
    <property type="entry name" value="Polyprenyl_synt_CS"/>
</dbReference>
<keyword evidence="5" id="KW-0460">Magnesium</keyword>
<evidence type="ECO:0000256" key="3">
    <source>
        <dbReference type="ARBA" id="ARBA00022679"/>
    </source>
</evidence>
<evidence type="ECO:0000256" key="1">
    <source>
        <dbReference type="ARBA" id="ARBA00001946"/>
    </source>
</evidence>
<dbReference type="PANTHER" id="PTHR12001:SF69">
    <property type="entry name" value="ALL TRANS-POLYPRENYL-DIPHOSPHATE SYNTHASE PDSS1"/>
    <property type="match status" value="1"/>
</dbReference>
<evidence type="ECO:0000313" key="7">
    <source>
        <dbReference type="Proteomes" id="UP000776252"/>
    </source>
</evidence>
<sequence length="273" mass="30263">MKFEDIYNPIKDDLNLMEKELKGVCGNLSTNYLQEIIEYFFKIPGKRLRPTLALLSAGIVNNNLPKSTHGQLIRFAAGIELMHSASLIHDDVIDGDLFRRGQKTISKIYGKKIAVLVGDVVYSLAFSTIANSLPKEFEKIIVDLTEYMCAAEIIQADNNSPTREIYLNVINGKTALFMSVSCKIAAELAGATKKQITSIEEYGLNLGMAYQIMDDCMDKDINSRLNITVDDAKLYGDRAIDSLNAFEDSSYKISLINLVNFILSLSHAKASAS</sequence>
<evidence type="ECO:0000313" key="6">
    <source>
        <dbReference type="EMBL" id="MBU3158353.1"/>
    </source>
</evidence>